<comment type="caution">
    <text evidence="4">The sequence shown here is derived from an EMBL/GenBank/DDBJ whole genome shotgun (WGS) entry which is preliminary data.</text>
</comment>
<dbReference type="EMBL" id="JABKKF010000006">
    <property type="protein sequence ID" value="NPD92296.1"/>
    <property type="molecule type" value="Genomic_DNA"/>
</dbReference>
<dbReference type="NCBIfam" id="TIGR01730">
    <property type="entry name" value="RND_mfp"/>
    <property type="match status" value="1"/>
</dbReference>
<dbReference type="Gene3D" id="1.10.287.470">
    <property type="entry name" value="Helix hairpin bin"/>
    <property type="match status" value="1"/>
</dbReference>
<evidence type="ECO:0000313" key="4">
    <source>
        <dbReference type="EMBL" id="NPD92296.1"/>
    </source>
</evidence>
<keyword evidence="5" id="KW-1185">Reference proteome</keyword>
<dbReference type="InterPro" id="IPR058625">
    <property type="entry name" value="MdtA-like_BSH"/>
</dbReference>
<accession>A0ABX2AM55</accession>
<proteinExistence type="inferred from homology"/>
<evidence type="ECO:0000259" key="3">
    <source>
        <dbReference type="Pfam" id="PF25989"/>
    </source>
</evidence>
<gene>
    <name evidence="4" type="ORF">HPS56_08045</name>
</gene>
<evidence type="ECO:0000256" key="1">
    <source>
        <dbReference type="ARBA" id="ARBA00009477"/>
    </source>
</evidence>
<protein>
    <submittedName>
        <fullName evidence="4">Efflux RND transporter periplasmic adaptor subunit</fullName>
    </submittedName>
</protein>
<dbReference type="PANTHER" id="PTHR30469">
    <property type="entry name" value="MULTIDRUG RESISTANCE PROTEIN MDTA"/>
    <property type="match status" value="1"/>
</dbReference>
<dbReference type="InterPro" id="IPR006143">
    <property type="entry name" value="RND_pump_MFP"/>
</dbReference>
<dbReference type="Proteomes" id="UP000714420">
    <property type="component" value="Unassembled WGS sequence"/>
</dbReference>
<evidence type="ECO:0000313" key="5">
    <source>
        <dbReference type="Proteomes" id="UP000714420"/>
    </source>
</evidence>
<evidence type="ECO:0000259" key="2">
    <source>
        <dbReference type="Pfam" id="PF25917"/>
    </source>
</evidence>
<sequence>MTCCSDKHEKQTLHSVVLTSPSAIGANTRNSYSGVVQEAHEIALGFKTPGELVRVVVKEGQYIHKGQLIAMLDDADYKLGVESAKVQYEQMKKETERLEKLHNAKSLSDNDYDKAISGLQQLKVQLQTNQNKLDYTRLYAPVNGYVKSVNFSLGEMVKVGTPVITLLDLNGLEVELNVPFALYKQRDHIKRIVCHFSGDTKYIPTMKLLSVIPQSDGTQLYKMRLAFTDTDAAKTVTAGMNVSVDVETKDSEADKKAFTLPMRAVFREKEKSYVWVMNADSTVSKKEIKLNGMDNKGKLIVTSGLNGDEQVVRAGVNSLSEGEKVTVLEQPSKTNVGGLL</sequence>
<feature type="domain" description="Multidrug resistance protein MdtA-like barrel-sandwich hybrid" evidence="2">
    <location>
        <begin position="49"/>
        <end position="163"/>
    </location>
</feature>
<dbReference type="Pfam" id="PF25989">
    <property type="entry name" value="YknX_C"/>
    <property type="match status" value="1"/>
</dbReference>
<reference evidence="4 5" key="1">
    <citation type="submission" date="2020-05" db="EMBL/GenBank/DDBJ databases">
        <title>Distinct polysaccharide utilization as determinants for interspecies competition between intestinal Prevotella spp.</title>
        <authorList>
            <person name="Galvez E.J.C."/>
            <person name="Iljazovic A."/>
            <person name="Strowig T."/>
        </authorList>
    </citation>
    <scope>NUCLEOTIDE SEQUENCE [LARGE SCALE GENOMIC DNA]</scope>
    <source>
        <strain evidence="4 5">PMUR</strain>
    </source>
</reference>
<name>A0ABX2AM55_9BACT</name>
<dbReference type="InterPro" id="IPR058637">
    <property type="entry name" value="YknX-like_C"/>
</dbReference>
<feature type="domain" description="YknX-like C-terminal permuted SH3-like" evidence="3">
    <location>
        <begin position="258"/>
        <end position="327"/>
    </location>
</feature>
<dbReference type="Pfam" id="PF25917">
    <property type="entry name" value="BSH_RND"/>
    <property type="match status" value="1"/>
</dbReference>
<organism evidence="4 5">
    <name type="scientific">Xylanibacter muris</name>
    <dbReference type="NCBI Taxonomy" id="2736290"/>
    <lineage>
        <taxon>Bacteria</taxon>
        <taxon>Pseudomonadati</taxon>
        <taxon>Bacteroidota</taxon>
        <taxon>Bacteroidia</taxon>
        <taxon>Bacteroidales</taxon>
        <taxon>Prevotellaceae</taxon>
        <taxon>Xylanibacter</taxon>
    </lineage>
</organism>
<dbReference type="PANTHER" id="PTHR30469:SF15">
    <property type="entry name" value="HLYD FAMILY OF SECRETION PROTEINS"/>
    <property type="match status" value="1"/>
</dbReference>
<dbReference type="SUPFAM" id="SSF111369">
    <property type="entry name" value="HlyD-like secretion proteins"/>
    <property type="match status" value="1"/>
</dbReference>
<comment type="similarity">
    <text evidence="1">Belongs to the membrane fusion protein (MFP) (TC 8.A.1) family.</text>
</comment>
<dbReference type="Gene3D" id="2.40.50.100">
    <property type="match status" value="1"/>
</dbReference>
<dbReference type="Gene3D" id="2.40.420.20">
    <property type="match status" value="1"/>
</dbReference>